<feature type="chain" id="PRO_5023836337" evidence="3">
    <location>
        <begin position="20"/>
        <end position="197"/>
    </location>
</feature>
<sequence length="197" mass="22167">MLSCLGLWYLVLLKELKRSCVIRASRRRRRRPYFAGPTLGSCVGGATPRSTLRTSRRRGTRGWGSARCASKRRPASPVWPTRLSCASRATETSRGNERFPVVPFYEPAAALKSTTSGGEDGYFSTLEDEDEDEDEEEEEEEEAASWLVLPTLTLMLWTVPILRQLIICYLISIPTLIAISFHRIRSLISNIAQGLME</sequence>
<keyword evidence="2" id="KW-0472">Membrane</keyword>
<feature type="region of interest" description="Disordered" evidence="1">
    <location>
        <begin position="112"/>
        <end position="142"/>
    </location>
</feature>
<gene>
    <name evidence="4" type="ORF">F0562_012135</name>
</gene>
<evidence type="ECO:0000256" key="1">
    <source>
        <dbReference type="SAM" id="MobiDB-lite"/>
    </source>
</evidence>
<keyword evidence="3" id="KW-0732">Signal</keyword>
<evidence type="ECO:0000256" key="2">
    <source>
        <dbReference type="SAM" id="Phobius"/>
    </source>
</evidence>
<evidence type="ECO:0000256" key="3">
    <source>
        <dbReference type="SAM" id="SignalP"/>
    </source>
</evidence>
<keyword evidence="2" id="KW-0812">Transmembrane</keyword>
<accession>A0A5J4ZRW4</accession>
<feature type="signal peptide" evidence="3">
    <location>
        <begin position="1"/>
        <end position="19"/>
    </location>
</feature>
<dbReference type="EMBL" id="CM018048">
    <property type="protein sequence ID" value="KAA8521455.1"/>
    <property type="molecule type" value="Genomic_DNA"/>
</dbReference>
<reference evidence="4 5" key="1">
    <citation type="submission" date="2019-09" db="EMBL/GenBank/DDBJ databases">
        <title>A chromosome-level genome assembly of the Chinese tupelo Nyssa sinensis.</title>
        <authorList>
            <person name="Yang X."/>
            <person name="Kang M."/>
            <person name="Yang Y."/>
            <person name="Xiong H."/>
            <person name="Wang M."/>
            <person name="Zhang Z."/>
            <person name="Wang Z."/>
            <person name="Wu H."/>
            <person name="Ma T."/>
            <person name="Liu J."/>
            <person name="Xi Z."/>
        </authorList>
    </citation>
    <scope>NUCLEOTIDE SEQUENCE [LARGE SCALE GENOMIC DNA]</scope>
    <source>
        <strain evidence="4">J267</strain>
        <tissue evidence="4">Leaf</tissue>
    </source>
</reference>
<protein>
    <submittedName>
        <fullName evidence="4">Uncharacterized protein</fullName>
    </submittedName>
</protein>
<feature type="transmembrane region" description="Helical" evidence="2">
    <location>
        <begin position="161"/>
        <end position="181"/>
    </location>
</feature>
<evidence type="ECO:0000313" key="5">
    <source>
        <dbReference type="Proteomes" id="UP000325577"/>
    </source>
</evidence>
<dbReference type="Proteomes" id="UP000325577">
    <property type="component" value="Linkage Group LG5"/>
</dbReference>
<evidence type="ECO:0000313" key="4">
    <source>
        <dbReference type="EMBL" id="KAA8521455.1"/>
    </source>
</evidence>
<name>A0A5J4ZRW4_9ASTE</name>
<dbReference type="AlphaFoldDB" id="A0A5J4ZRW4"/>
<feature type="compositionally biased region" description="Acidic residues" evidence="1">
    <location>
        <begin position="126"/>
        <end position="142"/>
    </location>
</feature>
<keyword evidence="5" id="KW-1185">Reference proteome</keyword>
<keyword evidence="2" id="KW-1133">Transmembrane helix</keyword>
<organism evidence="4 5">
    <name type="scientific">Nyssa sinensis</name>
    <dbReference type="NCBI Taxonomy" id="561372"/>
    <lineage>
        <taxon>Eukaryota</taxon>
        <taxon>Viridiplantae</taxon>
        <taxon>Streptophyta</taxon>
        <taxon>Embryophyta</taxon>
        <taxon>Tracheophyta</taxon>
        <taxon>Spermatophyta</taxon>
        <taxon>Magnoliopsida</taxon>
        <taxon>eudicotyledons</taxon>
        <taxon>Gunneridae</taxon>
        <taxon>Pentapetalae</taxon>
        <taxon>asterids</taxon>
        <taxon>Cornales</taxon>
        <taxon>Nyssaceae</taxon>
        <taxon>Nyssa</taxon>
    </lineage>
</organism>
<proteinExistence type="predicted"/>
<feature type="region of interest" description="Disordered" evidence="1">
    <location>
        <begin position="45"/>
        <end position="75"/>
    </location>
</feature>